<dbReference type="InterPro" id="IPR017105">
    <property type="entry name" value="AP3_complex_dsu"/>
</dbReference>
<dbReference type="Proteomes" id="UP001301350">
    <property type="component" value="Unassembled WGS sequence"/>
</dbReference>
<keyword evidence="4" id="KW-0677">Repeat</keyword>
<dbReference type="GO" id="GO:0006623">
    <property type="term" value="P:protein targeting to vacuole"/>
    <property type="evidence" value="ECO:0007669"/>
    <property type="project" value="TreeGrafter"/>
</dbReference>
<dbReference type="InterPro" id="IPR002553">
    <property type="entry name" value="Clathrin/coatomer_adapt-like_N"/>
</dbReference>
<evidence type="ECO:0000256" key="2">
    <source>
        <dbReference type="ARBA" id="ARBA00006613"/>
    </source>
</evidence>
<feature type="region of interest" description="Disordered" evidence="7">
    <location>
        <begin position="764"/>
        <end position="808"/>
    </location>
</feature>
<comment type="similarity">
    <text evidence="2">Belongs to the adaptor complexes large subunit family.</text>
</comment>
<feature type="region of interest" description="Disordered" evidence="7">
    <location>
        <begin position="632"/>
        <end position="676"/>
    </location>
</feature>
<dbReference type="InterPro" id="IPR016024">
    <property type="entry name" value="ARM-type_fold"/>
</dbReference>
<reference evidence="9 10" key="1">
    <citation type="submission" date="2022-07" db="EMBL/GenBank/DDBJ databases">
        <title>Genome-wide signatures of adaptation to extreme environments.</title>
        <authorList>
            <person name="Cho C.H."/>
            <person name="Yoon H.S."/>
        </authorList>
    </citation>
    <scope>NUCLEOTIDE SEQUENCE [LARGE SCALE GENOMIC DNA]</scope>
    <source>
        <strain evidence="9 10">DBV 063 E5</strain>
    </source>
</reference>
<comment type="subcellular location">
    <subcellularLocation>
        <location evidence="1">Endomembrane system</location>
    </subcellularLocation>
</comment>
<evidence type="ECO:0000259" key="8">
    <source>
        <dbReference type="Pfam" id="PF01602"/>
    </source>
</evidence>
<name>A0AAV9ISP0_CYACA</name>
<evidence type="ECO:0000313" key="10">
    <source>
        <dbReference type="Proteomes" id="UP001301350"/>
    </source>
</evidence>
<evidence type="ECO:0000256" key="3">
    <source>
        <dbReference type="ARBA" id="ARBA00022448"/>
    </source>
</evidence>
<evidence type="ECO:0000256" key="7">
    <source>
        <dbReference type="SAM" id="MobiDB-lite"/>
    </source>
</evidence>
<evidence type="ECO:0000256" key="4">
    <source>
        <dbReference type="ARBA" id="ARBA00022737"/>
    </source>
</evidence>
<proteinExistence type="inferred from homology"/>
<keyword evidence="10" id="KW-1185">Reference proteome</keyword>
<sequence length="808" mass="89397">MESLFDTPLTELVRGIRAHREDEETYVAACIHRLQIECKSADADVKANSVLKWTYLEQLTGCGSHWIAFAVVETVARPVYWQKRVGYLAASLAFGAHTEVLLLMTNSLKKDLHSVAAVEPSSALTGLANFVTPSLAQDLWSDVVTLSNSSRPYLRKKAILVLYRCLLHHRQMEAAVVARLEAALRDPDSAVVSAAVAVLLELAQTHPQLCLPLVPTIFPLLTSGANNWVLIKLLKLMEALCAAEKRLRKKLATPVLHLLRATQAKSLAYECCRWLVRYPIESEDAMRLCAERLAEFAHDRDRNLKYLALGTLCVLARRRPDAVERHRNLYVQCLHDADKNIRLRALALLTALVRDAESMRRTGELLLGQLRQQQTANWSGRAHDLHAFHNAVMRALLNSVQESTRGEWRLRTRGDFEWFLRQVLRPLAVELPSVEAENARQAAELLRDLAIRADEMRDELLQWSRAVLQCRYGREEAERKRQLLRIAVWMLGEYGGVEAVADGELLGECCVVDAAAVSQNGIVSAGAVAQSELLMALTKMQARRPDGLPPATAQALAQLVPHGVEERDRLRWLRRWMREGKQRGTMATTSFADGVHQAGVTVPRAAPVWPAEWHSTCWLDEAEAQEMQEQVQEVEEKATAGLVSSSPSSQPQPLLPFTPPRNAAPEGEREGRSPFYLTDTSTSALGGTAAPTSTVECLLFFDEEDNAGAEATSASIPSGAAVAAPAPDHPVHLRERATTTSAAAARDAYEEIDDLLGDAELAPAFAAHPVPSAKPRRARRSKPRRRGGSQHTEKSPTADKDEQVLVEL</sequence>
<feature type="compositionally biased region" description="Basic and acidic residues" evidence="7">
    <location>
        <begin position="791"/>
        <end position="808"/>
    </location>
</feature>
<evidence type="ECO:0000256" key="5">
    <source>
        <dbReference type="ARBA" id="ARBA00022927"/>
    </source>
</evidence>
<evidence type="ECO:0000313" key="9">
    <source>
        <dbReference type="EMBL" id="KAK4535105.1"/>
    </source>
</evidence>
<keyword evidence="6" id="KW-0472">Membrane</keyword>
<dbReference type="Pfam" id="PF01602">
    <property type="entry name" value="Adaptin_N"/>
    <property type="match status" value="1"/>
</dbReference>
<dbReference type="SUPFAM" id="SSF48371">
    <property type="entry name" value="ARM repeat"/>
    <property type="match status" value="1"/>
</dbReference>
<dbReference type="PANTHER" id="PTHR22781">
    <property type="entry name" value="DELTA ADAPTIN-RELATED"/>
    <property type="match status" value="1"/>
</dbReference>
<protein>
    <recommendedName>
        <fullName evidence="8">Clathrin/coatomer adaptor adaptin-like N-terminal domain-containing protein</fullName>
    </recommendedName>
</protein>
<dbReference type="InterPro" id="IPR011989">
    <property type="entry name" value="ARM-like"/>
</dbReference>
<dbReference type="EMBL" id="JANCYW010000003">
    <property type="protein sequence ID" value="KAK4535105.1"/>
    <property type="molecule type" value="Genomic_DNA"/>
</dbReference>
<organism evidence="9 10">
    <name type="scientific">Cyanidium caldarium</name>
    <name type="common">Red alga</name>
    <dbReference type="NCBI Taxonomy" id="2771"/>
    <lineage>
        <taxon>Eukaryota</taxon>
        <taxon>Rhodophyta</taxon>
        <taxon>Bangiophyceae</taxon>
        <taxon>Cyanidiales</taxon>
        <taxon>Cyanidiaceae</taxon>
        <taxon>Cyanidium</taxon>
    </lineage>
</organism>
<gene>
    <name evidence="9" type="ORF">CDCA_CDCA03G1130</name>
</gene>
<comment type="caution">
    <text evidence="9">The sequence shown here is derived from an EMBL/GenBank/DDBJ whole genome shotgun (WGS) entry which is preliminary data.</text>
</comment>
<dbReference type="Gene3D" id="1.25.10.10">
    <property type="entry name" value="Leucine-rich Repeat Variant"/>
    <property type="match status" value="1"/>
</dbReference>
<dbReference type="AlphaFoldDB" id="A0AAV9ISP0"/>
<evidence type="ECO:0000256" key="1">
    <source>
        <dbReference type="ARBA" id="ARBA00004308"/>
    </source>
</evidence>
<dbReference type="GO" id="GO:0010008">
    <property type="term" value="C:endosome membrane"/>
    <property type="evidence" value="ECO:0007669"/>
    <property type="project" value="TreeGrafter"/>
</dbReference>
<keyword evidence="5" id="KW-0653">Protein transport</keyword>
<accession>A0AAV9ISP0</accession>
<feature type="compositionally biased region" description="Basic residues" evidence="7">
    <location>
        <begin position="774"/>
        <end position="788"/>
    </location>
</feature>
<dbReference type="GO" id="GO:0030123">
    <property type="term" value="C:AP-3 adaptor complex"/>
    <property type="evidence" value="ECO:0007669"/>
    <property type="project" value="InterPro"/>
</dbReference>
<dbReference type="PANTHER" id="PTHR22781:SF12">
    <property type="entry name" value="AP-3 COMPLEX SUBUNIT DELTA-1"/>
    <property type="match status" value="1"/>
</dbReference>
<keyword evidence="3" id="KW-0813">Transport</keyword>
<evidence type="ECO:0000256" key="6">
    <source>
        <dbReference type="ARBA" id="ARBA00023136"/>
    </source>
</evidence>
<feature type="domain" description="Clathrin/coatomer adaptor adaptin-like N-terminal" evidence="8">
    <location>
        <begin position="31"/>
        <end position="578"/>
    </location>
</feature>
<dbReference type="GO" id="GO:0006896">
    <property type="term" value="P:Golgi to vacuole transport"/>
    <property type="evidence" value="ECO:0007669"/>
    <property type="project" value="TreeGrafter"/>
</dbReference>